<dbReference type="InterPro" id="IPR017850">
    <property type="entry name" value="Alkaline_phosphatase_core_sf"/>
</dbReference>
<dbReference type="Proteomes" id="UP001642406">
    <property type="component" value="Unassembled WGS sequence"/>
</dbReference>
<dbReference type="Pfam" id="PF04185">
    <property type="entry name" value="Phosphoesterase"/>
    <property type="match status" value="1"/>
</dbReference>
<evidence type="ECO:0000313" key="2">
    <source>
        <dbReference type="EMBL" id="CAK7235632.1"/>
    </source>
</evidence>
<protein>
    <recommendedName>
        <fullName evidence="4">Acid phosphatase</fullName>
    </recommendedName>
</protein>
<accession>A0ABP0CU22</accession>
<dbReference type="Gene3D" id="3.40.720.10">
    <property type="entry name" value="Alkaline Phosphatase, subunit A"/>
    <property type="match status" value="1"/>
</dbReference>
<dbReference type="PANTHER" id="PTHR31956:SF15">
    <property type="entry name" value="ACID PHOSPHATASE PHOA"/>
    <property type="match status" value="1"/>
</dbReference>
<dbReference type="InterPro" id="IPR007312">
    <property type="entry name" value="Phosphoesterase"/>
</dbReference>
<proteinExistence type="predicted"/>
<organism evidence="2 3">
    <name type="scientific">Sporothrix bragantina</name>
    <dbReference type="NCBI Taxonomy" id="671064"/>
    <lineage>
        <taxon>Eukaryota</taxon>
        <taxon>Fungi</taxon>
        <taxon>Dikarya</taxon>
        <taxon>Ascomycota</taxon>
        <taxon>Pezizomycotina</taxon>
        <taxon>Sordariomycetes</taxon>
        <taxon>Sordariomycetidae</taxon>
        <taxon>Ophiostomatales</taxon>
        <taxon>Ophiostomataceae</taxon>
        <taxon>Sporothrix</taxon>
    </lineage>
</organism>
<evidence type="ECO:0000313" key="3">
    <source>
        <dbReference type="Proteomes" id="UP001642406"/>
    </source>
</evidence>
<evidence type="ECO:0000256" key="1">
    <source>
        <dbReference type="ARBA" id="ARBA00022801"/>
    </source>
</evidence>
<dbReference type="EMBL" id="CAWUHC010000144">
    <property type="protein sequence ID" value="CAK7235632.1"/>
    <property type="molecule type" value="Genomic_DNA"/>
</dbReference>
<sequence>MVATLSARYTSTATAAVSSAAAKASTLSPVSYIQGKAFNRIAIIWLENTDYTLAAADPNLAYLASLGIKLTNQFGVTHTSEPNYVAAIGGDYFGMNNDNFNFINQNISTIIDLLEDAGISWGEYQEDMPYSGFEGYAWINQKTKANDYVRKHNPAVIYNNNSVNTNRLAQMKNFTMFNEDLANNKLPQWMFITPNMTDDGHDSSVTVAGSWARNFITPLLTNTNFMNNTLVLLTFDETGTYSIQNRVLGILLGDAIPNNLVGTTDANFYNHYSGIATVEANWNLPTLGRWDAGANVFQFVANKTGDTVRTYNAADFAKHYYNLSYDGVFNSAAKYPVYPKPNISMVHNGRAVSKNIQALWSSSTNPTYYLDTIEVYDGLNPPPGY</sequence>
<comment type="caution">
    <text evidence="2">The sequence shown here is derived from an EMBL/GenBank/DDBJ whole genome shotgun (WGS) entry which is preliminary data.</text>
</comment>
<evidence type="ECO:0008006" key="4">
    <source>
        <dbReference type="Google" id="ProtNLM"/>
    </source>
</evidence>
<reference evidence="2 3" key="1">
    <citation type="submission" date="2024-01" db="EMBL/GenBank/DDBJ databases">
        <authorList>
            <person name="Allen C."/>
            <person name="Tagirdzhanova G."/>
        </authorList>
    </citation>
    <scope>NUCLEOTIDE SEQUENCE [LARGE SCALE GENOMIC DNA]</scope>
</reference>
<dbReference type="PANTHER" id="PTHR31956">
    <property type="entry name" value="NON-SPECIFIC PHOSPHOLIPASE C4-RELATED"/>
    <property type="match status" value="1"/>
</dbReference>
<keyword evidence="3" id="KW-1185">Reference proteome</keyword>
<keyword evidence="1" id="KW-0378">Hydrolase</keyword>
<name>A0ABP0CU22_9PEZI</name>
<gene>
    <name evidence="2" type="ORF">SBRCBS47491_009360</name>
</gene>